<organism evidence="20 21">
    <name type="scientific">Aidingimonas halophila</name>
    <dbReference type="NCBI Taxonomy" id="574349"/>
    <lineage>
        <taxon>Bacteria</taxon>
        <taxon>Pseudomonadati</taxon>
        <taxon>Pseudomonadota</taxon>
        <taxon>Gammaproteobacteria</taxon>
        <taxon>Oceanospirillales</taxon>
        <taxon>Halomonadaceae</taxon>
        <taxon>Aidingimonas</taxon>
    </lineage>
</organism>
<evidence type="ECO:0000313" key="21">
    <source>
        <dbReference type="Proteomes" id="UP000198500"/>
    </source>
</evidence>
<feature type="transmembrane region" description="Helical" evidence="19">
    <location>
        <begin position="199"/>
        <end position="219"/>
    </location>
</feature>
<evidence type="ECO:0000256" key="17">
    <source>
        <dbReference type="ARBA" id="ARBA00048623"/>
    </source>
</evidence>
<evidence type="ECO:0000256" key="5">
    <source>
        <dbReference type="ARBA" id="ARBA00013200"/>
    </source>
</evidence>
<feature type="transmembrane region" description="Helical" evidence="19">
    <location>
        <begin position="109"/>
        <end position="132"/>
    </location>
</feature>
<comment type="catalytic activity">
    <reaction evidence="18 19">
        <text>alpha-ribazole 5'-phosphate + adenosylcob(III)inamide-GDP = adenosylcob(III)alamin 5'-phosphate + GMP + H(+)</text>
        <dbReference type="Rhea" id="RHEA:23560"/>
        <dbReference type="ChEBI" id="CHEBI:15378"/>
        <dbReference type="ChEBI" id="CHEBI:57918"/>
        <dbReference type="ChEBI" id="CHEBI:58115"/>
        <dbReference type="ChEBI" id="CHEBI:60487"/>
        <dbReference type="ChEBI" id="CHEBI:60493"/>
        <dbReference type="EC" id="2.7.8.26"/>
    </reaction>
</comment>
<evidence type="ECO:0000256" key="10">
    <source>
        <dbReference type="ARBA" id="ARBA00022692"/>
    </source>
</evidence>
<evidence type="ECO:0000256" key="1">
    <source>
        <dbReference type="ARBA" id="ARBA00001946"/>
    </source>
</evidence>
<comment type="function">
    <text evidence="14 19">Joins adenosylcobinamide-GDP and alpha-ribazole to generate adenosylcobalamin (Ado-cobalamin). Also synthesizes adenosylcobalamin 5'-phosphate from adenosylcobinamide-GDP and alpha-ribazole 5'-phosphate.</text>
</comment>
<sequence>MKHALHGLVLALQFLTRLPIPIACPWNAVTCRWALRCYPLVGLLIGVLLAILADLGQALPTPLLAMLLLSLWVGLSGGLHLDGVMDVADAIGSNASLEQRWAIMKDSQIGSFAILSLVFLLVWKGMLLWSLLAIQASPWSLVALPALARFGALVLLRLAPCAQREGLAWTWRQHLSRYDLALALVPLLLVFGWQPGGIWLLAALSGFLGLYGLLMVRLFTGINGDIVGAAIEGGELWLLLCVWSWWWFVMG</sequence>
<name>A0A1H2XJB6_9GAMM</name>
<evidence type="ECO:0000256" key="4">
    <source>
        <dbReference type="ARBA" id="ARBA00010561"/>
    </source>
</evidence>
<dbReference type="Pfam" id="PF02654">
    <property type="entry name" value="CobS"/>
    <property type="match status" value="1"/>
</dbReference>
<dbReference type="STRING" id="574349.SAMN05443545_103205"/>
<comment type="cofactor">
    <cofactor evidence="1 19">
        <name>Mg(2+)</name>
        <dbReference type="ChEBI" id="CHEBI:18420"/>
    </cofactor>
</comment>
<evidence type="ECO:0000256" key="19">
    <source>
        <dbReference type="HAMAP-Rule" id="MF_00719"/>
    </source>
</evidence>
<evidence type="ECO:0000313" key="20">
    <source>
        <dbReference type="EMBL" id="SDW92379.1"/>
    </source>
</evidence>
<dbReference type="AlphaFoldDB" id="A0A1H2XJB6"/>
<dbReference type="RefSeq" id="WP_092568787.1">
    <property type="nucleotide sequence ID" value="NZ_BMXH01000004.1"/>
</dbReference>
<dbReference type="UniPathway" id="UPA00148">
    <property type="reaction ID" value="UER00238"/>
</dbReference>
<dbReference type="Proteomes" id="UP000198500">
    <property type="component" value="Unassembled WGS sequence"/>
</dbReference>
<gene>
    <name evidence="19" type="primary">cobS</name>
    <name evidence="20" type="ORF">SAMN05443545_103205</name>
</gene>
<comment type="pathway">
    <text evidence="3 19">Cofactor biosynthesis; adenosylcobalamin biosynthesis; adenosylcobalamin from cob(II)yrinate a,c-diamide: step 7/7.</text>
</comment>
<evidence type="ECO:0000256" key="8">
    <source>
        <dbReference type="ARBA" id="ARBA00022573"/>
    </source>
</evidence>
<dbReference type="PANTHER" id="PTHR34148:SF1">
    <property type="entry name" value="ADENOSYLCOBINAMIDE-GDP RIBAZOLETRANSFERASE"/>
    <property type="match status" value="1"/>
</dbReference>
<dbReference type="PANTHER" id="PTHR34148">
    <property type="entry name" value="ADENOSYLCOBINAMIDE-GDP RIBAZOLETRANSFERASE"/>
    <property type="match status" value="1"/>
</dbReference>
<reference evidence="20 21" key="1">
    <citation type="submission" date="2016-10" db="EMBL/GenBank/DDBJ databases">
        <authorList>
            <person name="de Groot N.N."/>
        </authorList>
    </citation>
    <scope>NUCLEOTIDE SEQUENCE [LARGE SCALE GENOMIC DNA]</scope>
    <source>
        <strain evidence="20 21">DSM 19219</strain>
    </source>
</reference>
<evidence type="ECO:0000256" key="3">
    <source>
        <dbReference type="ARBA" id="ARBA00004663"/>
    </source>
</evidence>
<protein>
    <recommendedName>
        <fullName evidence="6 19">Adenosylcobinamide-GDP ribazoletransferase</fullName>
        <ecNumber evidence="5 19">2.7.8.26</ecNumber>
    </recommendedName>
    <alternativeName>
        <fullName evidence="16 19">Cobalamin synthase</fullName>
    </alternativeName>
    <alternativeName>
        <fullName evidence="15 19">Cobalamin-5'-phosphate synthase</fullName>
    </alternativeName>
</protein>
<dbReference type="OrthoDB" id="9794626at2"/>
<dbReference type="GO" id="GO:0008818">
    <property type="term" value="F:cobalamin 5'-phosphate synthase activity"/>
    <property type="evidence" value="ECO:0007669"/>
    <property type="project" value="UniProtKB-UniRule"/>
</dbReference>
<keyword evidence="12 19" id="KW-1133">Transmembrane helix</keyword>
<evidence type="ECO:0000256" key="14">
    <source>
        <dbReference type="ARBA" id="ARBA00025228"/>
    </source>
</evidence>
<keyword evidence="8 19" id="KW-0169">Cobalamin biosynthesis</keyword>
<evidence type="ECO:0000256" key="12">
    <source>
        <dbReference type="ARBA" id="ARBA00022989"/>
    </source>
</evidence>
<feature type="transmembrane region" description="Helical" evidence="19">
    <location>
        <begin position="226"/>
        <end position="248"/>
    </location>
</feature>
<evidence type="ECO:0000256" key="9">
    <source>
        <dbReference type="ARBA" id="ARBA00022679"/>
    </source>
</evidence>
<dbReference type="HAMAP" id="MF_00719">
    <property type="entry name" value="CobS"/>
    <property type="match status" value="1"/>
</dbReference>
<feature type="transmembrane region" description="Helical" evidence="19">
    <location>
        <begin position="33"/>
        <end position="53"/>
    </location>
</feature>
<dbReference type="GO" id="GO:0051073">
    <property type="term" value="F:adenosylcobinamide-GDP ribazoletransferase activity"/>
    <property type="evidence" value="ECO:0007669"/>
    <property type="project" value="UniProtKB-UniRule"/>
</dbReference>
<evidence type="ECO:0000256" key="13">
    <source>
        <dbReference type="ARBA" id="ARBA00023136"/>
    </source>
</evidence>
<evidence type="ECO:0000256" key="18">
    <source>
        <dbReference type="ARBA" id="ARBA00049504"/>
    </source>
</evidence>
<accession>A0A1H2XJB6</accession>
<keyword evidence="13 19" id="KW-0472">Membrane</keyword>
<dbReference type="EC" id="2.7.8.26" evidence="5 19"/>
<dbReference type="EMBL" id="FNNI01000003">
    <property type="protein sequence ID" value="SDW92379.1"/>
    <property type="molecule type" value="Genomic_DNA"/>
</dbReference>
<keyword evidence="21" id="KW-1185">Reference proteome</keyword>
<comment type="catalytic activity">
    <reaction evidence="17 19">
        <text>alpha-ribazole + adenosylcob(III)inamide-GDP = adenosylcob(III)alamin + GMP + H(+)</text>
        <dbReference type="Rhea" id="RHEA:16049"/>
        <dbReference type="ChEBI" id="CHEBI:10329"/>
        <dbReference type="ChEBI" id="CHEBI:15378"/>
        <dbReference type="ChEBI" id="CHEBI:18408"/>
        <dbReference type="ChEBI" id="CHEBI:58115"/>
        <dbReference type="ChEBI" id="CHEBI:60487"/>
        <dbReference type="EC" id="2.7.8.26"/>
    </reaction>
</comment>
<evidence type="ECO:0000256" key="7">
    <source>
        <dbReference type="ARBA" id="ARBA00022475"/>
    </source>
</evidence>
<evidence type="ECO:0000256" key="15">
    <source>
        <dbReference type="ARBA" id="ARBA00032605"/>
    </source>
</evidence>
<evidence type="ECO:0000256" key="11">
    <source>
        <dbReference type="ARBA" id="ARBA00022842"/>
    </source>
</evidence>
<comment type="similarity">
    <text evidence="4 19">Belongs to the CobS family.</text>
</comment>
<evidence type="ECO:0000256" key="16">
    <source>
        <dbReference type="ARBA" id="ARBA00032853"/>
    </source>
</evidence>
<dbReference type="GO" id="GO:0005886">
    <property type="term" value="C:plasma membrane"/>
    <property type="evidence" value="ECO:0007669"/>
    <property type="project" value="UniProtKB-SubCell"/>
</dbReference>
<evidence type="ECO:0000256" key="2">
    <source>
        <dbReference type="ARBA" id="ARBA00004651"/>
    </source>
</evidence>
<keyword evidence="11 19" id="KW-0460">Magnesium</keyword>
<dbReference type="GO" id="GO:0009236">
    <property type="term" value="P:cobalamin biosynthetic process"/>
    <property type="evidence" value="ECO:0007669"/>
    <property type="project" value="UniProtKB-UniRule"/>
</dbReference>
<keyword evidence="7 19" id="KW-1003">Cell membrane</keyword>
<dbReference type="InterPro" id="IPR003805">
    <property type="entry name" value="CobS"/>
</dbReference>
<proteinExistence type="inferred from homology"/>
<feature type="transmembrane region" description="Helical" evidence="19">
    <location>
        <begin position="138"/>
        <end position="156"/>
    </location>
</feature>
<comment type="subcellular location">
    <subcellularLocation>
        <location evidence="2 19">Cell membrane</location>
        <topology evidence="2 19">Multi-pass membrane protein</topology>
    </subcellularLocation>
</comment>
<keyword evidence="10 19" id="KW-0812">Transmembrane</keyword>
<feature type="transmembrane region" description="Helical" evidence="19">
    <location>
        <begin position="177"/>
        <end position="193"/>
    </location>
</feature>
<evidence type="ECO:0000256" key="6">
    <source>
        <dbReference type="ARBA" id="ARBA00015850"/>
    </source>
</evidence>
<keyword evidence="9 19" id="KW-0808">Transferase</keyword>